<feature type="region of interest" description="Disordered" evidence="1">
    <location>
        <begin position="293"/>
        <end position="330"/>
    </location>
</feature>
<proteinExistence type="predicted"/>
<evidence type="ECO:0000313" key="2">
    <source>
        <dbReference type="EMBL" id="UMM23210.1"/>
    </source>
</evidence>
<reference evidence="2 3" key="1">
    <citation type="submission" date="2022-04" db="EMBL/GenBank/DDBJ databases">
        <title>Chromosome-level reference genomes for two strains of Caenorhabditis briggsae: an improved platform for comparative genomics.</title>
        <authorList>
            <person name="Stevens L."/>
            <person name="Andersen E."/>
        </authorList>
    </citation>
    <scope>NUCLEOTIDE SEQUENCE [LARGE SCALE GENOMIC DNA]</scope>
    <source>
        <strain evidence="2">VX34</strain>
        <tissue evidence="2">Whole-organism</tissue>
    </source>
</reference>
<evidence type="ECO:0000313" key="3">
    <source>
        <dbReference type="Proteomes" id="UP000829354"/>
    </source>
</evidence>
<feature type="compositionally biased region" description="Basic and acidic residues" evidence="1">
    <location>
        <begin position="53"/>
        <end position="71"/>
    </location>
</feature>
<feature type="compositionally biased region" description="Polar residues" evidence="1">
    <location>
        <begin position="83"/>
        <end position="93"/>
    </location>
</feature>
<protein>
    <submittedName>
        <fullName evidence="2">Uncharacterized protein</fullName>
    </submittedName>
</protein>
<gene>
    <name evidence="2" type="ORF">L5515_004041</name>
</gene>
<dbReference type="Proteomes" id="UP000829354">
    <property type="component" value="Chromosome III"/>
</dbReference>
<name>A0AAE9EK89_CAEBR</name>
<dbReference type="AlphaFoldDB" id="A0AAE9EK89"/>
<feature type="compositionally biased region" description="Basic residues" evidence="1">
    <location>
        <begin position="301"/>
        <end position="310"/>
    </location>
</feature>
<organism evidence="2 3">
    <name type="scientific">Caenorhabditis briggsae</name>
    <dbReference type="NCBI Taxonomy" id="6238"/>
    <lineage>
        <taxon>Eukaryota</taxon>
        <taxon>Metazoa</taxon>
        <taxon>Ecdysozoa</taxon>
        <taxon>Nematoda</taxon>
        <taxon>Chromadorea</taxon>
        <taxon>Rhabditida</taxon>
        <taxon>Rhabditina</taxon>
        <taxon>Rhabditomorpha</taxon>
        <taxon>Rhabditoidea</taxon>
        <taxon>Rhabditidae</taxon>
        <taxon>Peloderinae</taxon>
        <taxon>Caenorhabditis</taxon>
    </lineage>
</organism>
<feature type="region of interest" description="Disordered" evidence="1">
    <location>
        <begin position="147"/>
        <end position="175"/>
    </location>
</feature>
<feature type="region of interest" description="Disordered" evidence="1">
    <location>
        <begin position="1"/>
        <end position="104"/>
    </location>
</feature>
<accession>A0AAE9EK89</accession>
<dbReference type="EMBL" id="CP092622">
    <property type="protein sequence ID" value="UMM23210.1"/>
    <property type="molecule type" value="Genomic_DNA"/>
</dbReference>
<sequence>MRWKPNLAYSNEEKKKKSVKSSRQENWEKRIGNKEKTTTTTSTWLGDDDDDDGSKSRSNKDKSVDSEKSEARTTAMESWADAMQNQEKWLQEQTEFEEQLDRTNREKEVLVAKLEEAWKAAEKAEETIEELERALLKERKTSEKWRNQLEHDKVHARRSPSRSSNGSSVDWHDERKERKNVQIYGHATSNVLQKELWCSQPHRSLKRDKKFAGNFHLLQQSLYSLPNHLQSIASVLSKGCQKISIFLYVDWALRKNATENEEGKSSGTVDGSVKFADFEKNVQSITCVRVTSKQQSTSSSAHRHRLRQKWTKREAPMPFQPVRQQRKRII</sequence>
<keyword evidence="3" id="KW-1185">Reference proteome</keyword>
<feature type="compositionally biased region" description="Basic and acidic residues" evidence="1">
    <location>
        <begin position="22"/>
        <end position="37"/>
    </location>
</feature>
<evidence type="ECO:0000256" key="1">
    <source>
        <dbReference type="SAM" id="MobiDB-lite"/>
    </source>
</evidence>